<dbReference type="EMBL" id="CP025096">
    <property type="protein sequence ID" value="AUD00891.1"/>
    <property type="molecule type" value="Genomic_DNA"/>
</dbReference>
<evidence type="ECO:0000259" key="7">
    <source>
        <dbReference type="Pfam" id="PF25967"/>
    </source>
</evidence>
<sequence length="360" mass="40845">MNRLLMLVSLCAILGLTSCAEKQEEKEEEVNYLVTSPLKKDTTITNDYVSQIRSIQHIEIRALEKGYLQKIFVDEGQYVKKGQLMFQILPIQYQAELLKAQAEANYVDVEFKNTKLLADSNIVSKNELALAKAKLDKAKAEVSVAQIHLGFTEVRAPFDGIMDHFQVRLGSLVNEGDLLTTLSDNSKMWVYFNVPEAEYLNYKTHMQEENMSSVNLLMANQRVYGHPGVVQTIEADFNNETGNIAFRATFPNPSGLLRHGETGNIQMTLPLKNALIIPQKATFEVLEKKYVYIVDKDNKIRSREITIAAEMPHIFVVRSGLTKDDKILLEGLRQVRENEKIHYKFAKPDSVISNLGLYAE</sequence>
<dbReference type="GO" id="GO:0046677">
    <property type="term" value="P:response to antibiotic"/>
    <property type="evidence" value="ECO:0007669"/>
    <property type="project" value="TreeGrafter"/>
</dbReference>
<feature type="signal peptide" evidence="3">
    <location>
        <begin position="1"/>
        <end position="22"/>
    </location>
</feature>
<dbReference type="InterPro" id="IPR058626">
    <property type="entry name" value="MdtA-like_b-barrel"/>
</dbReference>
<feature type="domain" description="Multidrug resistance protein MdtA-like alpha-helical hairpin" evidence="4">
    <location>
        <begin position="92"/>
        <end position="147"/>
    </location>
</feature>
<dbReference type="NCBIfam" id="TIGR01730">
    <property type="entry name" value="RND_mfp"/>
    <property type="match status" value="1"/>
</dbReference>
<dbReference type="OrthoDB" id="9801814at2"/>
<dbReference type="PANTHER" id="PTHR30158">
    <property type="entry name" value="ACRA/E-RELATED COMPONENT OF DRUG EFFLUX TRANSPORTER"/>
    <property type="match status" value="1"/>
</dbReference>
<gene>
    <name evidence="8" type="ORF">CWM47_03105</name>
</gene>
<dbReference type="PROSITE" id="PS51257">
    <property type="entry name" value="PROKAR_LIPOPROTEIN"/>
    <property type="match status" value="1"/>
</dbReference>
<evidence type="ECO:0000259" key="4">
    <source>
        <dbReference type="Pfam" id="PF25876"/>
    </source>
</evidence>
<dbReference type="AlphaFoldDB" id="A0A2K8YTD7"/>
<accession>A0A2K8YTD7</accession>
<reference evidence="8 9" key="1">
    <citation type="submission" date="2017-11" db="EMBL/GenBank/DDBJ databases">
        <title>Taxonomic description and genome sequences of Spirosoma HA7 sp. nov., isolated from pollen microhabitat of Corylus avellana.</title>
        <authorList>
            <person name="Ambika Manirajan B."/>
            <person name="Suarez C."/>
            <person name="Ratering S."/>
            <person name="Geissler-Plaum R."/>
            <person name="Cardinale M."/>
            <person name="Sylvia S."/>
        </authorList>
    </citation>
    <scope>NUCLEOTIDE SEQUENCE [LARGE SCALE GENOMIC DNA]</scope>
    <source>
        <strain evidence="8 9">HA7</strain>
    </source>
</reference>
<comment type="subcellular location">
    <subcellularLocation>
        <location evidence="1">Cell envelope</location>
    </subcellularLocation>
</comment>
<comment type="similarity">
    <text evidence="2">Belongs to the membrane fusion protein (MFP) (TC 8.A.1) family.</text>
</comment>
<evidence type="ECO:0000259" key="6">
    <source>
        <dbReference type="Pfam" id="PF25944"/>
    </source>
</evidence>
<keyword evidence="3" id="KW-0732">Signal</keyword>
<dbReference type="Proteomes" id="UP000232883">
    <property type="component" value="Chromosome"/>
</dbReference>
<dbReference type="InterPro" id="IPR058624">
    <property type="entry name" value="MdtA-like_HH"/>
</dbReference>
<dbReference type="KEGG" id="spir:CWM47_03105"/>
<dbReference type="GO" id="GO:0005886">
    <property type="term" value="C:plasma membrane"/>
    <property type="evidence" value="ECO:0007669"/>
    <property type="project" value="TreeGrafter"/>
</dbReference>
<dbReference type="RefSeq" id="WP_100986314.1">
    <property type="nucleotide sequence ID" value="NZ_CP025096.1"/>
</dbReference>
<organism evidence="8 9">
    <name type="scientific">Spirosoma pollinicola</name>
    <dbReference type="NCBI Taxonomy" id="2057025"/>
    <lineage>
        <taxon>Bacteria</taxon>
        <taxon>Pseudomonadati</taxon>
        <taxon>Bacteroidota</taxon>
        <taxon>Cytophagia</taxon>
        <taxon>Cytophagales</taxon>
        <taxon>Cytophagaceae</taxon>
        <taxon>Spirosoma</taxon>
    </lineage>
</organism>
<feature type="domain" description="Multidrug resistance protein MdtA-like barrel-sandwich hybrid" evidence="5">
    <location>
        <begin position="58"/>
        <end position="177"/>
    </location>
</feature>
<evidence type="ECO:0000313" key="9">
    <source>
        <dbReference type="Proteomes" id="UP000232883"/>
    </source>
</evidence>
<dbReference type="InterPro" id="IPR058627">
    <property type="entry name" value="MdtA-like_C"/>
</dbReference>
<evidence type="ECO:0000313" key="8">
    <source>
        <dbReference type="EMBL" id="AUD00891.1"/>
    </source>
</evidence>
<name>A0A2K8YTD7_9BACT</name>
<dbReference type="SUPFAM" id="SSF111369">
    <property type="entry name" value="HlyD-like secretion proteins"/>
    <property type="match status" value="1"/>
</dbReference>
<dbReference type="GO" id="GO:0030313">
    <property type="term" value="C:cell envelope"/>
    <property type="evidence" value="ECO:0007669"/>
    <property type="project" value="UniProtKB-SubCell"/>
</dbReference>
<feature type="domain" description="Multidrug resistance protein MdtA-like C-terminal permuted SH3" evidence="7">
    <location>
        <begin position="273"/>
        <end position="332"/>
    </location>
</feature>
<dbReference type="InterPro" id="IPR058625">
    <property type="entry name" value="MdtA-like_BSH"/>
</dbReference>
<dbReference type="Pfam" id="PF25917">
    <property type="entry name" value="BSH_RND"/>
    <property type="match status" value="1"/>
</dbReference>
<evidence type="ECO:0000256" key="2">
    <source>
        <dbReference type="ARBA" id="ARBA00009477"/>
    </source>
</evidence>
<evidence type="ECO:0000256" key="3">
    <source>
        <dbReference type="SAM" id="SignalP"/>
    </source>
</evidence>
<dbReference type="InterPro" id="IPR006143">
    <property type="entry name" value="RND_pump_MFP"/>
</dbReference>
<dbReference type="Gene3D" id="2.40.30.170">
    <property type="match status" value="1"/>
</dbReference>
<evidence type="ECO:0000256" key="1">
    <source>
        <dbReference type="ARBA" id="ARBA00004196"/>
    </source>
</evidence>
<protein>
    <submittedName>
        <fullName evidence="8">Efflux RND transporter periplasmic adaptor subunit</fullName>
    </submittedName>
</protein>
<dbReference type="Gene3D" id="2.40.420.20">
    <property type="match status" value="1"/>
</dbReference>
<keyword evidence="9" id="KW-1185">Reference proteome</keyword>
<dbReference type="GO" id="GO:0022857">
    <property type="term" value="F:transmembrane transporter activity"/>
    <property type="evidence" value="ECO:0007669"/>
    <property type="project" value="InterPro"/>
</dbReference>
<evidence type="ECO:0000259" key="5">
    <source>
        <dbReference type="Pfam" id="PF25917"/>
    </source>
</evidence>
<dbReference type="PANTHER" id="PTHR30158:SF23">
    <property type="entry name" value="MULTIDRUG RESISTANCE PROTEIN MEXA"/>
    <property type="match status" value="1"/>
</dbReference>
<dbReference type="Gene3D" id="2.40.50.100">
    <property type="match status" value="1"/>
</dbReference>
<feature type="domain" description="Multidrug resistance protein MdtA-like beta-barrel" evidence="6">
    <location>
        <begin position="188"/>
        <end position="268"/>
    </location>
</feature>
<dbReference type="Pfam" id="PF25876">
    <property type="entry name" value="HH_MFP_RND"/>
    <property type="match status" value="1"/>
</dbReference>
<feature type="chain" id="PRO_5014972625" evidence="3">
    <location>
        <begin position="23"/>
        <end position="360"/>
    </location>
</feature>
<dbReference type="Pfam" id="PF25944">
    <property type="entry name" value="Beta-barrel_RND"/>
    <property type="match status" value="1"/>
</dbReference>
<proteinExistence type="inferred from homology"/>
<dbReference type="Gene3D" id="1.10.287.470">
    <property type="entry name" value="Helix hairpin bin"/>
    <property type="match status" value="1"/>
</dbReference>
<dbReference type="Pfam" id="PF25967">
    <property type="entry name" value="RND-MFP_C"/>
    <property type="match status" value="1"/>
</dbReference>